<dbReference type="OrthoDB" id="9799347at2"/>
<dbReference type="STRING" id="1120955.SAMN03080610_02490"/>
<dbReference type="InterPro" id="IPR004799">
    <property type="entry name" value="Periplasmic_diS_OxRdtase_DsbE"/>
</dbReference>
<evidence type="ECO:0000313" key="8">
    <source>
        <dbReference type="EMBL" id="SCZ39688.1"/>
    </source>
</evidence>
<feature type="transmembrane region" description="Helical" evidence="6">
    <location>
        <begin position="20"/>
        <end position="37"/>
    </location>
</feature>
<dbReference type="CDD" id="cd03010">
    <property type="entry name" value="TlpA_like_DsbE"/>
    <property type="match status" value="1"/>
</dbReference>
<keyword evidence="3" id="KW-0201">Cytochrome c-type biogenesis</keyword>
<evidence type="ECO:0000256" key="6">
    <source>
        <dbReference type="SAM" id="Phobius"/>
    </source>
</evidence>
<dbReference type="RefSeq" id="WP_092813435.1">
    <property type="nucleotide sequence ID" value="NZ_FMVW01000005.1"/>
</dbReference>
<keyword evidence="6" id="KW-1133">Transmembrane helix</keyword>
<accession>A0A1G5NRR7</accession>
<dbReference type="NCBIfam" id="TIGR00385">
    <property type="entry name" value="dsbE"/>
    <property type="match status" value="1"/>
</dbReference>
<dbReference type="AlphaFoldDB" id="A0A1G5NRR7"/>
<comment type="similarity">
    <text evidence="2">Belongs to the thioredoxin family. DsbE subfamily.</text>
</comment>
<dbReference type="Gene3D" id="3.40.30.10">
    <property type="entry name" value="Glutaredoxin"/>
    <property type="match status" value="1"/>
</dbReference>
<dbReference type="InterPro" id="IPR013766">
    <property type="entry name" value="Thioredoxin_domain"/>
</dbReference>
<comment type="subcellular location">
    <subcellularLocation>
        <location evidence="1">Cell envelope</location>
    </subcellularLocation>
</comment>
<keyword evidence="6" id="KW-0472">Membrane</keyword>
<dbReference type="PROSITE" id="PS51352">
    <property type="entry name" value="THIOREDOXIN_2"/>
    <property type="match status" value="1"/>
</dbReference>
<gene>
    <name evidence="8" type="ORF">SAMN03080610_02490</name>
</gene>
<dbReference type="InterPro" id="IPR017937">
    <property type="entry name" value="Thioredoxin_CS"/>
</dbReference>
<keyword evidence="5" id="KW-0676">Redox-active center</keyword>
<dbReference type="PANTHER" id="PTHR42852">
    <property type="entry name" value="THIOL:DISULFIDE INTERCHANGE PROTEIN DSBE"/>
    <property type="match status" value="1"/>
</dbReference>
<organism evidence="8 9">
    <name type="scientific">Afifella marina DSM 2698</name>
    <dbReference type="NCBI Taxonomy" id="1120955"/>
    <lineage>
        <taxon>Bacteria</taxon>
        <taxon>Pseudomonadati</taxon>
        <taxon>Pseudomonadota</taxon>
        <taxon>Alphaproteobacteria</taxon>
        <taxon>Hyphomicrobiales</taxon>
        <taxon>Afifellaceae</taxon>
        <taxon>Afifella</taxon>
    </lineage>
</organism>
<evidence type="ECO:0000256" key="1">
    <source>
        <dbReference type="ARBA" id="ARBA00004196"/>
    </source>
</evidence>
<dbReference type="GO" id="GO:0017004">
    <property type="term" value="P:cytochrome complex assembly"/>
    <property type="evidence" value="ECO:0007669"/>
    <property type="project" value="UniProtKB-KW"/>
</dbReference>
<keyword evidence="9" id="KW-1185">Reference proteome</keyword>
<feature type="domain" description="Thioredoxin" evidence="7">
    <location>
        <begin position="50"/>
        <end position="188"/>
    </location>
</feature>
<evidence type="ECO:0000259" key="7">
    <source>
        <dbReference type="PROSITE" id="PS51352"/>
    </source>
</evidence>
<evidence type="ECO:0000256" key="5">
    <source>
        <dbReference type="ARBA" id="ARBA00023284"/>
    </source>
</evidence>
<evidence type="ECO:0000256" key="2">
    <source>
        <dbReference type="ARBA" id="ARBA00007758"/>
    </source>
</evidence>
<evidence type="ECO:0000256" key="4">
    <source>
        <dbReference type="ARBA" id="ARBA00023157"/>
    </source>
</evidence>
<evidence type="ECO:0000313" key="9">
    <source>
        <dbReference type="Proteomes" id="UP000199347"/>
    </source>
</evidence>
<reference evidence="8 9" key="1">
    <citation type="submission" date="2016-10" db="EMBL/GenBank/DDBJ databases">
        <authorList>
            <person name="de Groot N.N."/>
        </authorList>
    </citation>
    <scope>NUCLEOTIDE SEQUENCE [LARGE SCALE GENOMIC DNA]</scope>
    <source>
        <strain evidence="8 9">DSM 2698</strain>
    </source>
</reference>
<name>A0A1G5NRR7_AFIMA</name>
<dbReference type="SUPFAM" id="SSF52833">
    <property type="entry name" value="Thioredoxin-like"/>
    <property type="match status" value="1"/>
</dbReference>
<dbReference type="GO" id="GO:0030288">
    <property type="term" value="C:outer membrane-bounded periplasmic space"/>
    <property type="evidence" value="ECO:0007669"/>
    <property type="project" value="InterPro"/>
</dbReference>
<dbReference type="InterPro" id="IPR013740">
    <property type="entry name" value="Redoxin"/>
</dbReference>
<sequence>MKPPIKTTSKRRNSPAMKRVWLVLLLVLFMALVAIFWKQLGEDASQVPSALIGKEVPDFDLPPLYEGGKGLKTADLEEGVHLVNIWASWCGPCRGEHPVLMQLSEDDRFDVTSINYKDEGENARRFLGTLGDPFDRIATDSTGRTAIDWGVYGVPETFIVRDGVIVYKNVGPLNTKAFQTDFMPALEKAISEEAAEKSGGQQPTS</sequence>
<dbReference type="Pfam" id="PF08534">
    <property type="entry name" value="Redoxin"/>
    <property type="match status" value="1"/>
</dbReference>
<dbReference type="EMBL" id="FMVW01000005">
    <property type="protein sequence ID" value="SCZ39688.1"/>
    <property type="molecule type" value="Genomic_DNA"/>
</dbReference>
<dbReference type="GO" id="GO:0015036">
    <property type="term" value="F:disulfide oxidoreductase activity"/>
    <property type="evidence" value="ECO:0007669"/>
    <property type="project" value="InterPro"/>
</dbReference>
<protein>
    <submittedName>
        <fullName evidence="8">Cytochrome c biogenesis protein CcmG, thiol:disulfide interchange protein DsbE</fullName>
    </submittedName>
</protein>
<dbReference type="InterPro" id="IPR050553">
    <property type="entry name" value="Thioredoxin_ResA/DsbE_sf"/>
</dbReference>
<dbReference type="PROSITE" id="PS00194">
    <property type="entry name" value="THIOREDOXIN_1"/>
    <property type="match status" value="1"/>
</dbReference>
<keyword evidence="6" id="KW-0812">Transmembrane</keyword>
<evidence type="ECO:0000256" key="3">
    <source>
        <dbReference type="ARBA" id="ARBA00022748"/>
    </source>
</evidence>
<dbReference type="Proteomes" id="UP000199347">
    <property type="component" value="Unassembled WGS sequence"/>
</dbReference>
<dbReference type="PANTHER" id="PTHR42852:SF6">
    <property type="entry name" value="THIOL:DISULFIDE INTERCHANGE PROTEIN DSBE"/>
    <property type="match status" value="1"/>
</dbReference>
<proteinExistence type="inferred from homology"/>
<dbReference type="InterPro" id="IPR036249">
    <property type="entry name" value="Thioredoxin-like_sf"/>
</dbReference>
<keyword evidence="4" id="KW-1015">Disulfide bond</keyword>